<accession>A0AAN7MUW2</accession>
<sequence length="370" mass="40412">MRRRRRLLPERSQWSEDSQEEQQERRASVAMSKFDPYEFLMITRSPEDGTLTRNMPTHETEPDSEDEAAALPGYPVVSKDVTVSKDKGVWVRVRVYMPTKIPSNDGTVARLPVIVYFHDGSFVQFTAQDPVSHSFCKSIATMHTAIVVSVSYRFAPENRLPTRYEDAVDERFGGSVSRPSCRTFNPSRGFTTTAISLDLSSILQQSYSTAMLIGATCTGWGMGAGANVAFFAAMRIMENSLAPMKIDGLILSQPLFGGSHRTKSEMRFAMDPFLPLPVNDLVWELALPKGMTETTGTVTPWLRAPTRTGSSSSPVPCARVRDGPAAGPAAGLCDHGRHGRGPGGNVVRRAGVPQVQLCRHPVGQCPHGGG</sequence>
<dbReference type="SUPFAM" id="SSF53474">
    <property type="entry name" value="alpha/beta-Hydrolases"/>
    <property type="match status" value="2"/>
</dbReference>
<evidence type="ECO:0000256" key="2">
    <source>
        <dbReference type="SAM" id="MobiDB-lite"/>
    </source>
</evidence>
<keyword evidence="5" id="KW-1185">Reference proteome</keyword>
<dbReference type="AlphaFoldDB" id="A0AAN7MUW2"/>
<dbReference type="GO" id="GO:0016787">
    <property type="term" value="F:hydrolase activity"/>
    <property type="evidence" value="ECO:0007669"/>
    <property type="project" value="InterPro"/>
</dbReference>
<feature type="region of interest" description="Disordered" evidence="2">
    <location>
        <begin position="1"/>
        <end position="29"/>
    </location>
</feature>
<proteinExistence type="inferred from homology"/>
<comment type="caution">
    <text evidence="4">The sequence shown here is derived from an EMBL/GenBank/DDBJ whole genome shotgun (WGS) entry which is preliminary data.</text>
</comment>
<comment type="similarity">
    <text evidence="1">Belongs to the 'GDXG' lipolytic enzyme family.</text>
</comment>
<organism evidence="4 5">
    <name type="scientific">Trapa natans</name>
    <name type="common">Water chestnut</name>
    <dbReference type="NCBI Taxonomy" id="22666"/>
    <lineage>
        <taxon>Eukaryota</taxon>
        <taxon>Viridiplantae</taxon>
        <taxon>Streptophyta</taxon>
        <taxon>Embryophyta</taxon>
        <taxon>Tracheophyta</taxon>
        <taxon>Spermatophyta</taxon>
        <taxon>Magnoliopsida</taxon>
        <taxon>eudicotyledons</taxon>
        <taxon>Gunneridae</taxon>
        <taxon>Pentapetalae</taxon>
        <taxon>rosids</taxon>
        <taxon>malvids</taxon>
        <taxon>Myrtales</taxon>
        <taxon>Lythraceae</taxon>
        <taxon>Trapa</taxon>
    </lineage>
</organism>
<dbReference type="Proteomes" id="UP001346149">
    <property type="component" value="Unassembled WGS sequence"/>
</dbReference>
<protein>
    <recommendedName>
        <fullName evidence="3">Alpha/beta hydrolase fold-3 domain-containing protein</fullName>
    </recommendedName>
</protein>
<name>A0AAN7MUW2_TRANT</name>
<evidence type="ECO:0000256" key="1">
    <source>
        <dbReference type="ARBA" id="ARBA00010515"/>
    </source>
</evidence>
<dbReference type="EMBL" id="JAXQNO010000002">
    <property type="protein sequence ID" value="KAK4802525.1"/>
    <property type="molecule type" value="Genomic_DNA"/>
</dbReference>
<feature type="domain" description="Alpha/beta hydrolase fold-3" evidence="3">
    <location>
        <begin position="114"/>
        <end position="169"/>
    </location>
</feature>
<dbReference type="InterPro" id="IPR013094">
    <property type="entry name" value="AB_hydrolase_3"/>
</dbReference>
<dbReference type="PANTHER" id="PTHR23024:SF212">
    <property type="entry name" value="CARBOXYLESTERASE 9-RELATED"/>
    <property type="match status" value="1"/>
</dbReference>
<reference evidence="4 5" key="1">
    <citation type="journal article" date="2023" name="Hortic Res">
        <title>Pangenome of water caltrop reveals structural variations and asymmetric subgenome divergence after allopolyploidization.</title>
        <authorList>
            <person name="Zhang X."/>
            <person name="Chen Y."/>
            <person name="Wang L."/>
            <person name="Yuan Y."/>
            <person name="Fang M."/>
            <person name="Shi L."/>
            <person name="Lu R."/>
            <person name="Comes H.P."/>
            <person name="Ma Y."/>
            <person name="Chen Y."/>
            <person name="Huang G."/>
            <person name="Zhou Y."/>
            <person name="Zheng Z."/>
            <person name="Qiu Y."/>
        </authorList>
    </citation>
    <scope>NUCLEOTIDE SEQUENCE [LARGE SCALE GENOMIC DNA]</scope>
    <source>
        <strain evidence="4">F231</strain>
    </source>
</reference>
<evidence type="ECO:0000313" key="5">
    <source>
        <dbReference type="Proteomes" id="UP001346149"/>
    </source>
</evidence>
<dbReference type="InterPro" id="IPR029058">
    <property type="entry name" value="AB_hydrolase_fold"/>
</dbReference>
<dbReference type="Pfam" id="PF07859">
    <property type="entry name" value="Abhydrolase_3"/>
    <property type="match status" value="1"/>
</dbReference>
<dbReference type="Gene3D" id="3.40.50.1820">
    <property type="entry name" value="alpha/beta hydrolase"/>
    <property type="match status" value="1"/>
</dbReference>
<evidence type="ECO:0000313" key="4">
    <source>
        <dbReference type="EMBL" id="KAK4802525.1"/>
    </source>
</evidence>
<dbReference type="PANTHER" id="PTHR23024">
    <property type="entry name" value="ARYLACETAMIDE DEACETYLASE"/>
    <property type="match status" value="1"/>
</dbReference>
<evidence type="ECO:0000259" key="3">
    <source>
        <dbReference type="Pfam" id="PF07859"/>
    </source>
</evidence>
<dbReference type="InterPro" id="IPR050466">
    <property type="entry name" value="Carboxylest/Gibb_receptor"/>
</dbReference>
<gene>
    <name evidence="4" type="ORF">SAY86_000728</name>
</gene>
<feature type="region of interest" description="Disordered" evidence="2">
    <location>
        <begin position="45"/>
        <end position="67"/>
    </location>
</feature>